<dbReference type="PANTHER" id="PTHR12302">
    <property type="entry name" value="EBNA2 BINDING PROTEIN P100"/>
    <property type="match status" value="1"/>
</dbReference>
<organism evidence="5 6">
    <name type="scientific">Mesotoga prima MesG1.Ag.4.2</name>
    <dbReference type="NCBI Taxonomy" id="660470"/>
    <lineage>
        <taxon>Bacteria</taxon>
        <taxon>Thermotogati</taxon>
        <taxon>Thermotogota</taxon>
        <taxon>Thermotogae</taxon>
        <taxon>Kosmotogales</taxon>
        <taxon>Kosmotogaceae</taxon>
        <taxon>Mesotoga</taxon>
    </lineage>
</organism>
<keyword evidence="1" id="KW-0540">Nuclease</keyword>
<evidence type="ECO:0000313" key="5">
    <source>
        <dbReference type="EMBL" id="AFK07581.1"/>
    </source>
</evidence>
<dbReference type="Proteomes" id="UP000002881">
    <property type="component" value="Chromosome"/>
</dbReference>
<reference evidence="5 6" key="1">
    <citation type="journal article" date="2012" name="Genome Biol. Evol.">
        <title>Genome Sequence of the Mesophilic Thermotogales Bacterium Mesotoga prima MesG1.Ag.4.2 Reveals the Largest Thermotogales Genome To Date.</title>
        <authorList>
            <person name="Zhaxybayeva O."/>
            <person name="Swithers K.S."/>
            <person name="Foght J."/>
            <person name="Green A.G."/>
            <person name="Bruce D."/>
            <person name="Detter C."/>
            <person name="Han S."/>
            <person name="Teshima H."/>
            <person name="Han J."/>
            <person name="Woyke T."/>
            <person name="Pitluck S."/>
            <person name="Nolan M."/>
            <person name="Ivanova N."/>
            <person name="Pati A."/>
            <person name="Land M.L."/>
            <person name="Dlutek M."/>
            <person name="Doolittle W.F."/>
            <person name="Noll K.M."/>
            <person name="Nesbo C.L."/>
        </authorList>
    </citation>
    <scope>NUCLEOTIDE SEQUENCE [LARGE SCALE GENOMIC DNA]</scope>
    <source>
        <strain evidence="6">mesG1.Ag.4.2</strain>
    </source>
</reference>
<dbReference type="SMART" id="SM00318">
    <property type="entry name" value="SNc"/>
    <property type="match status" value="1"/>
</dbReference>
<dbReference type="InterPro" id="IPR035437">
    <property type="entry name" value="SNase_OB-fold_sf"/>
</dbReference>
<protein>
    <submittedName>
        <fullName evidence="5">Micrococcal nuclease-like nuclease</fullName>
    </submittedName>
</protein>
<dbReference type="GO" id="GO:0004519">
    <property type="term" value="F:endonuclease activity"/>
    <property type="evidence" value="ECO:0007669"/>
    <property type="project" value="UniProtKB-KW"/>
</dbReference>
<sequence precursor="true">MKKSVFIVLSLVFFFSFFFLQGCDRSKLTTTVTSVIDGDSITVKALQGTVRLIGIDAPEVTSGSKPAGQFAEEAREFLKQMVLNNGKVTLELHGKDSYGRHLAYLFNSEGEFVNAELVRQGLARPLTYEDTSHNSAKIREAYRQAFNNRSGIFSSYNDFQVYDASEVREALYPYQLGGFLGKIVWVEFTVIDVNGLTVVGDDIVVRVRPEEATLFGQDSKDLQRLYRKKIRVFGEIWQDDSGKVLMLLRDPAIEITGISQFANSSPFLLPKAA</sequence>
<dbReference type="AlphaFoldDB" id="I2F6M8"/>
<evidence type="ECO:0000256" key="3">
    <source>
        <dbReference type="ARBA" id="ARBA00022801"/>
    </source>
</evidence>
<keyword evidence="6" id="KW-1185">Reference proteome</keyword>
<dbReference type="InterPro" id="IPR016071">
    <property type="entry name" value="Staphylococal_nuclease_OB-fold"/>
</dbReference>
<dbReference type="Gene3D" id="2.40.50.90">
    <property type="match status" value="1"/>
</dbReference>
<dbReference type="eggNOG" id="COG1525">
    <property type="taxonomic scope" value="Bacteria"/>
</dbReference>
<evidence type="ECO:0000313" key="6">
    <source>
        <dbReference type="Proteomes" id="UP000002881"/>
    </source>
</evidence>
<feature type="domain" description="TNase-like" evidence="4">
    <location>
        <begin position="26"/>
        <end position="155"/>
    </location>
</feature>
<keyword evidence="2" id="KW-0255">Endonuclease</keyword>
<name>I2F6M8_9BACT</name>
<dbReference type="KEGG" id="mpg:Theba_1936"/>
<dbReference type="Pfam" id="PF00565">
    <property type="entry name" value="SNase"/>
    <property type="match status" value="1"/>
</dbReference>
<dbReference type="EMBL" id="CP003532">
    <property type="protein sequence ID" value="AFK07581.1"/>
    <property type="molecule type" value="Genomic_DNA"/>
</dbReference>
<dbReference type="PROSITE" id="PS50830">
    <property type="entry name" value="TNASE_3"/>
    <property type="match status" value="1"/>
</dbReference>
<keyword evidence="3" id="KW-0378">Hydrolase</keyword>
<accession>I2F6M8</accession>
<dbReference type="PROSITE" id="PS51257">
    <property type="entry name" value="PROKAR_LIPOPROTEIN"/>
    <property type="match status" value="1"/>
</dbReference>
<evidence type="ECO:0000259" key="4">
    <source>
        <dbReference type="PROSITE" id="PS50830"/>
    </source>
</evidence>
<dbReference type="GeneID" id="87107698"/>
<dbReference type="STRING" id="660470.Theba_1936"/>
<proteinExistence type="predicted"/>
<dbReference type="SUPFAM" id="SSF50199">
    <property type="entry name" value="Staphylococcal nuclease"/>
    <property type="match status" value="1"/>
</dbReference>
<dbReference type="HOGENOM" id="CLU_082132_0_0_0"/>
<evidence type="ECO:0000256" key="1">
    <source>
        <dbReference type="ARBA" id="ARBA00022722"/>
    </source>
</evidence>
<dbReference type="RefSeq" id="WP_014731383.1">
    <property type="nucleotide sequence ID" value="NC_017934.1"/>
</dbReference>
<evidence type="ECO:0000256" key="2">
    <source>
        <dbReference type="ARBA" id="ARBA00022759"/>
    </source>
</evidence>
<dbReference type="GO" id="GO:0016787">
    <property type="term" value="F:hydrolase activity"/>
    <property type="evidence" value="ECO:0007669"/>
    <property type="project" value="UniProtKB-KW"/>
</dbReference>
<dbReference type="PANTHER" id="PTHR12302:SF3">
    <property type="entry name" value="SERINE_THREONINE-PROTEIN KINASE 31"/>
    <property type="match status" value="1"/>
</dbReference>
<gene>
    <name evidence="5" type="ORF">Theba_1936</name>
</gene>